<dbReference type="EMBL" id="CADEPI010000446">
    <property type="protein sequence ID" value="CAB3386004.1"/>
    <property type="molecule type" value="Genomic_DNA"/>
</dbReference>
<proteinExistence type="predicted"/>
<keyword evidence="2" id="KW-1185">Reference proteome</keyword>
<gene>
    <name evidence="1" type="ORF">CLODIP_2_CD11190</name>
</gene>
<dbReference type="AlphaFoldDB" id="A0A8S1DQF4"/>
<dbReference type="Proteomes" id="UP000494165">
    <property type="component" value="Unassembled WGS sequence"/>
</dbReference>
<organism evidence="1 2">
    <name type="scientific">Cloeon dipterum</name>
    <dbReference type="NCBI Taxonomy" id="197152"/>
    <lineage>
        <taxon>Eukaryota</taxon>
        <taxon>Metazoa</taxon>
        <taxon>Ecdysozoa</taxon>
        <taxon>Arthropoda</taxon>
        <taxon>Hexapoda</taxon>
        <taxon>Insecta</taxon>
        <taxon>Pterygota</taxon>
        <taxon>Palaeoptera</taxon>
        <taxon>Ephemeroptera</taxon>
        <taxon>Pisciforma</taxon>
        <taxon>Baetidae</taxon>
        <taxon>Cloeon</taxon>
    </lineage>
</organism>
<accession>A0A8S1DQF4</accession>
<name>A0A8S1DQF4_9INSE</name>
<reference evidence="1 2" key="1">
    <citation type="submission" date="2020-04" db="EMBL/GenBank/DDBJ databases">
        <authorList>
            <person name="Alioto T."/>
            <person name="Alioto T."/>
            <person name="Gomez Garrido J."/>
        </authorList>
    </citation>
    <scope>NUCLEOTIDE SEQUENCE [LARGE SCALE GENOMIC DNA]</scope>
</reference>
<evidence type="ECO:0000313" key="1">
    <source>
        <dbReference type="EMBL" id="CAB3386004.1"/>
    </source>
</evidence>
<protein>
    <submittedName>
        <fullName evidence="1">Uncharacterized protein</fullName>
    </submittedName>
</protein>
<comment type="caution">
    <text evidence="1">The sequence shown here is derived from an EMBL/GenBank/DDBJ whole genome shotgun (WGS) entry which is preliminary data.</text>
</comment>
<sequence>MRLHKMMKQDTRSTILHPASTHNRLAFTRASLTLMQLVHFRVCLHQCRFSSTRATSSSTIIPPAKKEKLFIIEGVWNGDLGSVYPTFDEVVQGKKEKISAPIFINKLVNFLADLVANALQLFRLLS</sequence>
<evidence type="ECO:0000313" key="2">
    <source>
        <dbReference type="Proteomes" id="UP000494165"/>
    </source>
</evidence>